<dbReference type="AlphaFoldDB" id="A0A8J8SJR3"/>
<reference evidence="2" key="1">
    <citation type="submission" date="2020-01" db="EMBL/GenBank/DDBJ databases">
        <authorList>
            <person name="Yang Y."/>
            <person name="Kwon Y.M."/>
        </authorList>
    </citation>
    <scope>NUCLEOTIDE SEQUENCE</scope>
    <source>
        <strain evidence="2">PG104</strain>
    </source>
</reference>
<dbReference type="KEGG" id="fap:GR316_01595"/>
<gene>
    <name evidence="2" type="ORF">GR316_01595</name>
</gene>
<dbReference type="Proteomes" id="UP000679284">
    <property type="component" value="Chromosome"/>
</dbReference>
<protein>
    <submittedName>
        <fullName evidence="2">Helix-turn-helix domain-containing protein</fullName>
    </submittedName>
</protein>
<evidence type="ECO:0000313" key="3">
    <source>
        <dbReference type="Proteomes" id="UP000679284"/>
    </source>
</evidence>
<dbReference type="RefSeq" id="WP_211784330.1">
    <property type="nucleotide sequence ID" value="NZ_CP047289.1"/>
</dbReference>
<keyword evidence="3" id="KW-1185">Reference proteome</keyword>
<evidence type="ECO:0000259" key="1">
    <source>
        <dbReference type="Pfam" id="PF20057"/>
    </source>
</evidence>
<proteinExistence type="predicted"/>
<organism evidence="2 3">
    <name type="scientific">Falsirhodobacter algicola</name>
    <dbReference type="NCBI Taxonomy" id="2692330"/>
    <lineage>
        <taxon>Bacteria</taxon>
        <taxon>Pseudomonadati</taxon>
        <taxon>Pseudomonadota</taxon>
        <taxon>Alphaproteobacteria</taxon>
        <taxon>Rhodobacterales</taxon>
        <taxon>Paracoccaceae</taxon>
        <taxon>Falsirhodobacter</taxon>
    </lineage>
</organism>
<dbReference type="InterPro" id="IPR045599">
    <property type="entry name" value="DUF6456"/>
</dbReference>
<dbReference type="EMBL" id="CP047289">
    <property type="protein sequence ID" value="QUS35080.1"/>
    <property type="molecule type" value="Genomic_DNA"/>
</dbReference>
<dbReference type="Pfam" id="PF20057">
    <property type="entry name" value="DUF6456"/>
    <property type="match status" value="1"/>
</dbReference>
<name>A0A8J8SJR3_9RHOB</name>
<feature type="domain" description="DUF6456" evidence="1">
    <location>
        <begin position="194"/>
        <end position="316"/>
    </location>
</feature>
<accession>A0A8J8SJR3</accession>
<sequence>MGPLRPIIPRYPEWLPAAVRLYLDHTVAGVSLRVLARREGVHPSTVLRHVRRIETHRDDPLTDAALSRLGPHCPKEAAMVPFPPSETTLEMEAQRILRRLAEPGTLLAFAPEMEKAVVLRELPGGETARLAVVARELAEAFVLKDWIACRKAGRISTYGLTPQGRHHLRQGAGLAEAPAAFDWNRAEPPRILPVETPVAQMGRRRDKDGQPFLSAELVAAAERLREDFELAQMDAAPAPVWEGFLDMASAPFPATTARGRVAAALRDLGPGLGDVVLRVCCYLEGLEPCEKRMGWAARSGKVVLRIGLERLRRHYAELSRPMIG</sequence>
<evidence type="ECO:0000313" key="2">
    <source>
        <dbReference type="EMBL" id="QUS35080.1"/>
    </source>
</evidence>